<protein>
    <submittedName>
        <fullName evidence="2">Uncharacterized protein</fullName>
    </submittedName>
</protein>
<keyword evidence="3" id="KW-1185">Reference proteome</keyword>
<comment type="caution">
    <text evidence="2">The sequence shown here is derived from an EMBL/GenBank/DDBJ whole genome shotgun (WGS) entry which is preliminary data.</text>
</comment>
<accession>A0A9P8PMR2</accession>
<feature type="region of interest" description="Disordered" evidence="1">
    <location>
        <begin position="40"/>
        <end position="68"/>
    </location>
</feature>
<evidence type="ECO:0000313" key="3">
    <source>
        <dbReference type="Proteomes" id="UP000788993"/>
    </source>
</evidence>
<reference evidence="2" key="2">
    <citation type="submission" date="2021-01" db="EMBL/GenBank/DDBJ databases">
        <authorList>
            <person name="Schikora-Tamarit M.A."/>
        </authorList>
    </citation>
    <scope>NUCLEOTIDE SEQUENCE</scope>
    <source>
        <strain evidence="2">NCAIM Y.01608</strain>
    </source>
</reference>
<evidence type="ECO:0000256" key="1">
    <source>
        <dbReference type="SAM" id="MobiDB-lite"/>
    </source>
</evidence>
<name>A0A9P8PMR2_9ASCO</name>
<organism evidence="2 3">
    <name type="scientific">Ogataea polymorpha</name>
    <dbReference type="NCBI Taxonomy" id="460523"/>
    <lineage>
        <taxon>Eukaryota</taxon>
        <taxon>Fungi</taxon>
        <taxon>Dikarya</taxon>
        <taxon>Ascomycota</taxon>
        <taxon>Saccharomycotina</taxon>
        <taxon>Pichiomycetes</taxon>
        <taxon>Pichiales</taxon>
        <taxon>Pichiaceae</taxon>
        <taxon>Ogataea</taxon>
    </lineage>
</organism>
<dbReference type="Proteomes" id="UP000788993">
    <property type="component" value="Unassembled WGS sequence"/>
</dbReference>
<dbReference type="AlphaFoldDB" id="A0A9P8PMR2"/>
<dbReference type="EMBL" id="JAEUBD010000526">
    <property type="protein sequence ID" value="KAH3674069.1"/>
    <property type="molecule type" value="Genomic_DNA"/>
</dbReference>
<proteinExistence type="predicted"/>
<reference evidence="2" key="1">
    <citation type="journal article" date="2021" name="Open Biol.">
        <title>Shared evolutionary footprints suggest mitochondrial oxidative damage underlies multiple complex I losses in fungi.</title>
        <authorList>
            <person name="Schikora-Tamarit M.A."/>
            <person name="Marcet-Houben M."/>
            <person name="Nosek J."/>
            <person name="Gabaldon T."/>
        </authorList>
    </citation>
    <scope>NUCLEOTIDE SEQUENCE</scope>
    <source>
        <strain evidence="2">NCAIM Y.01608</strain>
    </source>
</reference>
<evidence type="ECO:0000313" key="2">
    <source>
        <dbReference type="EMBL" id="KAH3674069.1"/>
    </source>
</evidence>
<sequence>MTLREFWNTEPDLETGAGDDIGFVGSIGICALGGELRELGRSAGDNNAGEGRDGELDDMDSSGFGDGRSMRLYISW</sequence>
<gene>
    <name evidence="2" type="ORF">OGATHE_002049</name>
</gene>